<dbReference type="Pfam" id="PF14748">
    <property type="entry name" value="P5CR_dimer"/>
    <property type="match status" value="1"/>
</dbReference>
<dbReference type="Gene3D" id="1.10.3730.10">
    <property type="entry name" value="ProC C-terminal domain-like"/>
    <property type="match status" value="1"/>
</dbReference>
<evidence type="ECO:0000313" key="9">
    <source>
        <dbReference type="Proteomes" id="UP000246991"/>
    </source>
</evidence>
<comment type="similarity">
    <text evidence="1">Belongs to the pyrroline-5-carboxylate reductase family.</text>
</comment>
<keyword evidence="5" id="KW-1133">Transmembrane helix</keyword>
<dbReference type="EMBL" id="PYWC01000034">
    <property type="protein sequence ID" value="PWW76362.1"/>
    <property type="molecule type" value="Genomic_DNA"/>
</dbReference>
<evidence type="ECO:0000256" key="5">
    <source>
        <dbReference type="SAM" id="Phobius"/>
    </source>
</evidence>
<keyword evidence="9" id="KW-1185">Reference proteome</keyword>
<dbReference type="PANTHER" id="PTHR11645:SF0">
    <property type="entry name" value="PYRROLINE-5-CARBOXYLATE REDUCTASE 3"/>
    <property type="match status" value="1"/>
</dbReference>
<feature type="binding site" evidence="4">
    <location>
        <begin position="15"/>
        <end position="20"/>
    </location>
    <ligand>
        <name>NADP(+)</name>
        <dbReference type="ChEBI" id="CHEBI:58349"/>
    </ligand>
</feature>
<evidence type="ECO:0000259" key="7">
    <source>
        <dbReference type="Pfam" id="PF14748"/>
    </source>
</evidence>
<reference evidence="8 9" key="1">
    <citation type="submission" date="2018-03" db="EMBL/GenBank/DDBJ databases">
        <title>Genomes of Pezizomycetes fungi and the evolution of truffles.</title>
        <authorList>
            <person name="Murat C."/>
            <person name="Payen T."/>
            <person name="Noel B."/>
            <person name="Kuo A."/>
            <person name="Martin F.M."/>
        </authorList>
    </citation>
    <scope>NUCLEOTIDE SEQUENCE [LARGE SCALE GENOMIC DNA]</scope>
    <source>
        <strain evidence="8">091103-1</strain>
    </source>
</reference>
<keyword evidence="5" id="KW-0472">Membrane</keyword>
<proteinExistence type="inferred from homology"/>
<dbReference type="Proteomes" id="UP000246991">
    <property type="component" value="Unassembled WGS sequence"/>
</dbReference>
<organism evidence="8 9">
    <name type="scientific">Tuber magnatum</name>
    <name type="common">white Piedmont truffle</name>
    <dbReference type="NCBI Taxonomy" id="42249"/>
    <lineage>
        <taxon>Eukaryota</taxon>
        <taxon>Fungi</taxon>
        <taxon>Dikarya</taxon>
        <taxon>Ascomycota</taxon>
        <taxon>Pezizomycotina</taxon>
        <taxon>Pezizomycetes</taxon>
        <taxon>Pezizales</taxon>
        <taxon>Tuberaceae</taxon>
        <taxon>Tuber</taxon>
    </lineage>
</organism>
<dbReference type="AlphaFoldDB" id="A0A317SPG4"/>
<feature type="non-terminal residue" evidence="8">
    <location>
        <position position="1"/>
    </location>
</feature>
<name>A0A317SPG4_9PEZI</name>
<dbReference type="PANTHER" id="PTHR11645">
    <property type="entry name" value="PYRROLINE-5-CARBOXYLATE REDUCTASE"/>
    <property type="match status" value="1"/>
</dbReference>
<feature type="binding site" evidence="4">
    <location>
        <position position="97"/>
    </location>
    <ligand>
        <name>NADPH</name>
        <dbReference type="ChEBI" id="CHEBI:57783"/>
    </ligand>
</feature>
<dbReference type="InterPro" id="IPR053790">
    <property type="entry name" value="P5CR-like_CS"/>
</dbReference>
<feature type="domain" description="Pyrroline-5-carboxylate reductase catalytic N-terminal" evidence="6">
    <location>
        <begin position="66"/>
        <end position="140"/>
    </location>
</feature>
<keyword evidence="3" id="KW-0560">Oxidoreductase</keyword>
<dbReference type="PIRSF" id="PIRSF000193">
    <property type="entry name" value="Pyrrol-5-carb_rd"/>
    <property type="match status" value="1"/>
</dbReference>
<dbReference type="Pfam" id="PF03807">
    <property type="entry name" value="F420_oxidored"/>
    <property type="match status" value="1"/>
</dbReference>
<dbReference type="InterPro" id="IPR000304">
    <property type="entry name" value="Pyrroline-COOH_reductase"/>
</dbReference>
<keyword evidence="5" id="KW-0812">Transmembrane</keyword>
<protein>
    <submittedName>
        <fullName evidence="8">Pyrroline-5-carboxylate reductase</fullName>
    </submittedName>
</protein>
<keyword evidence="2 4" id="KW-0521">NADP</keyword>
<dbReference type="GO" id="GO:0055129">
    <property type="term" value="P:L-proline biosynthetic process"/>
    <property type="evidence" value="ECO:0007669"/>
    <property type="project" value="TreeGrafter"/>
</dbReference>
<feature type="transmembrane region" description="Helical" evidence="5">
    <location>
        <begin position="12"/>
        <end position="32"/>
    </location>
</feature>
<dbReference type="PROSITE" id="PS00521">
    <property type="entry name" value="P5CR"/>
    <property type="match status" value="1"/>
</dbReference>
<evidence type="ECO:0000256" key="4">
    <source>
        <dbReference type="PIRSR" id="PIRSR000193-1"/>
    </source>
</evidence>
<dbReference type="HAMAP" id="MF_01925">
    <property type="entry name" value="P5C_reductase"/>
    <property type="match status" value="1"/>
</dbReference>
<feature type="domain" description="Pyrroline-5-carboxylate reductase dimerisation" evidence="7">
    <location>
        <begin position="212"/>
        <end position="311"/>
    </location>
</feature>
<comment type="caution">
    <text evidence="8">The sequence shown here is derived from an EMBL/GenBank/DDBJ whole genome shotgun (WGS) entry which is preliminary data.</text>
</comment>
<sequence>IKLEQNPESLALIFLGCGTMGVAILSGILSSLNSLRLPVASGTSIPTATLLPTRFHDASKTPPAFIACVKSPEPASRVCRAFEGFTGMPVEVYTGSNVEGVRRAEVVILGCKLRMYAEILGEEGMCEALEGKLLVSILAGVKITALKEVVPGSTRVVRAMPNTASKVRLSLVTLGRGVFFFFFSWEGGRYSCGKALVSSMFSQIGRSLVLGEDHMDACTALCGSGPSFHHLIVEAMADRGVMMGLPRAEAQMMAVQSKVLQSCLPVYSFVHLLMCKVSTLAGCTIYGLLILEDGKVRSTIARTVQGAANMAVGLGNK</sequence>
<dbReference type="OrthoDB" id="10263291at2759"/>
<evidence type="ECO:0000313" key="8">
    <source>
        <dbReference type="EMBL" id="PWW76362.1"/>
    </source>
</evidence>
<dbReference type="SUPFAM" id="SSF48179">
    <property type="entry name" value="6-phosphogluconate dehydrogenase C-terminal domain-like"/>
    <property type="match status" value="1"/>
</dbReference>
<evidence type="ECO:0000259" key="6">
    <source>
        <dbReference type="Pfam" id="PF03807"/>
    </source>
</evidence>
<evidence type="ECO:0000256" key="1">
    <source>
        <dbReference type="ARBA" id="ARBA00005525"/>
    </source>
</evidence>
<dbReference type="Gene3D" id="3.40.50.720">
    <property type="entry name" value="NAD(P)-binding Rossmann-like Domain"/>
    <property type="match status" value="1"/>
</dbReference>
<evidence type="ECO:0000256" key="2">
    <source>
        <dbReference type="ARBA" id="ARBA00022857"/>
    </source>
</evidence>
<gene>
    <name evidence="8" type="ORF">C7212DRAFT_186271</name>
</gene>
<dbReference type="InterPro" id="IPR029036">
    <property type="entry name" value="P5CR_dimer"/>
</dbReference>
<dbReference type="InterPro" id="IPR028939">
    <property type="entry name" value="P5C_Rdtase_cat_N"/>
</dbReference>
<dbReference type="InterPro" id="IPR036291">
    <property type="entry name" value="NAD(P)-bd_dom_sf"/>
</dbReference>
<dbReference type="SUPFAM" id="SSF51735">
    <property type="entry name" value="NAD(P)-binding Rossmann-fold domains"/>
    <property type="match status" value="1"/>
</dbReference>
<dbReference type="GO" id="GO:0004735">
    <property type="term" value="F:pyrroline-5-carboxylate reductase activity"/>
    <property type="evidence" value="ECO:0007669"/>
    <property type="project" value="InterPro"/>
</dbReference>
<accession>A0A317SPG4</accession>
<dbReference type="STRING" id="42249.A0A317SPG4"/>
<evidence type="ECO:0000256" key="3">
    <source>
        <dbReference type="ARBA" id="ARBA00023002"/>
    </source>
</evidence>
<feature type="binding site" evidence="4">
    <location>
        <position position="49"/>
    </location>
    <ligand>
        <name>NADP(+)</name>
        <dbReference type="ChEBI" id="CHEBI:58349"/>
    </ligand>
</feature>
<dbReference type="InterPro" id="IPR008927">
    <property type="entry name" value="6-PGluconate_DH-like_C_sf"/>
</dbReference>